<feature type="coiled-coil region" evidence="5">
    <location>
        <begin position="321"/>
        <end position="348"/>
    </location>
</feature>
<protein>
    <submittedName>
        <fullName evidence="9">Methyl-accepting chemotaxis sensory transducer</fullName>
    </submittedName>
</protein>
<dbReference type="InterPro" id="IPR004089">
    <property type="entry name" value="MCPsignal_dom"/>
</dbReference>
<dbReference type="PROSITE" id="PS50885">
    <property type="entry name" value="HAMP"/>
    <property type="match status" value="1"/>
</dbReference>
<feature type="transmembrane region" description="Helical" evidence="6">
    <location>
        <begin position="239"/>
        <end position="258"/>
    </location>
</feature>
<evidence type="ECO:0000256" key="4">
    <source>
        <dbReference type="PROSITE-ProRule" id="PRU00284"/>
    </source>
</evidence>
<dbReference type="GO" id="GO:0016020">
    <property type="term" value="C:membrane"/>
    <property type="evidence" value="ECO:0007669"/>
    <property type="project" value="UniProtKB-SubCell"/>
</dbReference>
<dbReference type="EMBL" id="FMJC01000002">
    <property type="protein sequence ID" value="SCM72994.1"/>
    <property type="molecule type" value="Genomic_DNA"/>
</dbReference>
<feature type="transmembrane region" description="Helical" evidence="6">
    <location>
        <begin position="20"/>
        <end position="37"/>
    </location>
</feature>
<dbReference type="SUPFAM" id="SSF58104">
    <property type="entry name" value="Methyl-accepting chemotaxis protein (MCP) signaling domain"/>
    <property type="match status" value="1"/>
</dbReference>
<feature type="domain" description="HAMP" evidence="8">
    <location>
        <begin position="273"/>
        <end position="312"/>
    </location>
</feature>
<organism evidence="9">
    <name type="scientific">uncultured Desulfovibrio sp</name>
    <dbReference type="NCBI Taxonomy" id="167968"/>
    <lineage>
        <taxon>Bacteria</taxon>
        <taxon>Pseudomonadati</taxon>
        <taxon>Thermodesulfobacteriota</taxon>
        <taxon>Desulfovibrionia</taxon>
        <taxon>Desulfovibrionales</taxon>
        <taxon>Desulfovibrionaceae</taxon>
        <taxon>Desulfovibrio</taxon>
        <taxon>environmental samples</taxon>
    </lineage>
</organism>
<comment type="similarity">
    <text evidence="3">Belongs to the methyl-accepting chemotaxis (MCP) protein family.</text>
</comment>
<name>A0A212L5Z6_9BACT</name>
<dbReference type="Gene3D" id="1.10.287.950">
    <property type="entry name" value="Methyl-accepting chemotaxis protein"/>
    <property type="match status" value="1"/>
</dbReference>
<dbReference type="Gene3D" id="6.10.340.10">
    <property type="match status" value="1"/>
</dbReference>
<dbReference type="AlphaFoldDB" id="A0A212L5Z6"/>
<evidence type="ECO:0000259" key="7">
    <source>
        <dbReference type="PROSITE" id="PS50111"/>
    </source>
</evidence>
<evidence type="ECO:0000256" key="6">
    <source>
        <dbReference type="SAM" id="Phobius"/>
    </source>
</evidence>
<dbReference type="PRINTS" id="PR00260">
    <property type="entry name" value="CHEMTRNSDUCR"/>
</dbReference>
<keyword evidence="6" id="KW-0472">Membrane</keyword>
<evidence type="ECO:0000256" key="5">
    <source>
        <dbReference type="SAM" id="Coils"/>
    </source>
</evidence>
<keyword evidence="6" id="KW-1133">Transmembrane helix</keyword>
<dbReference type="InterPro" id="IPR004090">
    <property type="entry name" value="Chemotax_Me-accpt_rcpt"/>
</dbReference>
<dbReference type="GO" id="GO:0004888">
    <property type="term" value="F:transmembrane signaling receptor activity"/>
    <property type="evidence" value="ECO:0007669"/>
    <property type="project" value="InterPro"/>
</dbReference>
<evidence type="ECO:0000256" key="3">
    <source>
        <dbReference type="ARBA" id="ARBA00029447"/>
    </source>
</evidence>
<dbReference type="PANTHER" id="PTHR32089">
    <property type="entry name" value="METHYL-ACCEPTING CHEMOTAXIS PROTEIN MCPB"/>
    <property type="match status" value="1"/>
</dbReference>
<sequence length="642" mass="69562">MLFCTICQLKNIDDICRRRFSSLATCSLCRLYIFLFAKTDFSTLSTSSIAMNSFSLRGKFLLTITIGAVALVAMFAFSLDSVSTLNQSFSQMRDVDVVGKMTSLEIAKDINYVSRLTRDAMLGGDLEKDIKQQAEIAKRNEERFQQLDAMPFSSQEKKIIADAQKAAISFIANGRDVLLPLREVPADERHKSYKDYARVATPYAEAYREQGGLFDKAMNARFDAAMQQMQGQIEQSRTNMWIVLAVSMLAIYGVGHLFTSRDLDVMRQCIAFARQLGGDDLDRRLDASKKSSILPLVQALNTTADNLSSFRAETRRATAEAQKERDEAQAFMRQAHEAKEEAEKAKAEGMLYAASQLEAVVNALNLASGNLSDLIHRASSGSTRQADRVRETASAMEQMNASMLEVAQSSSHAADTADQTRVKAQEGSSSVTQLLDSIREVQQQAGEMKDGMAGLGVKAEAIGKVLNVIADIADQTNLLALNAAIEAARAGEAGRGFAVVADEVRKLAEKTMTATREVGEAINGIQAGTVQTIDVVNRTVSRIQSADQLADKSGAALAEIVSMVDISTDQVRAIAAASEEQSAASGEINRSLDEVDRISGENAEYMQRSSEAILELSRQANVLQGLIGEMKQGGSSSLGGAA</sequence>
<accession>A0A212L5Z6</accession>
<dbReference type="PANTHER" id="PTHR32089:SF112">
    <property type="entry name" value="LYSOZYME-LIKE PROTEIN-RELATED"/>
    <property type="match status" value="1"/>
</dbReference>
<evidence type="ECO:0000256" key="1">
    <source>
        <dbReference type="ARBA" id="ARBA00004370"/>
    </source>
</evidence>
<evidence type="ECO:0000313" key="9">
    <source>
        <dbReference type="EMBL" id="SCM72994.1"/>
    </source>
</evidence>
<dbReference type="GO" id="GO:0006935">
    <property type="term" value="P:chemotaxis"/>
    <property type="evidence" value="ECO:0007669"/>
    <property type="project" value="InterPro"/>
</dbReference>
<dbReference type="SMART" id="SM00283">
    <property type="entry name" value="MA"/>
    <property type="match status" value="1"/>
</dbReference>
<proteinExistence type="inferred from homology"/>
<feature type="transmembrane region" description="Helical" evidence="6">
    <location>
        <begin position="60"/>
        <end position="79"/>
    </location>
</feature>
<dbReference type="GO" id="GO:0007165">
    <property type="term" value="P:signal transduction"/>
    <property type="evidence" value="ECO:0007669"/>
    <property type="project" value="UniProtKB-KW"/>
</dbReference>
<dbReference type="PROSITE" id="PS50111">
    <property type="entry name" value="CHEMOTAXIS_TRANSDUC_2"/>
    <property type="match status" value="1"/>
</dbReference>
<keyword evidence="2 4" id="KW-0807">Transducer</keyword>
<dbReference type="CDD" id="cd11386">
    <property type="entry name" value="MCP_signal"/>
    <property type="match status" value="1"/>
</dbReference>
<evidence type="ECO:0000256" key="2">
    <source>
        <dbReference type="ARBA" id="ARBA00023224"/>
    </source>
</evidence>
<comment type="subcellular location">
    <subcellularLocation>
        <location evidence="1">Membrane</location>
    </subcellularLocation>
</comment>
<evidence type="ECO:0000259" key="8">
    <source>
        <dbReference type="PROSITE" id="PS50885"/>
    </source>
</evidence>
<dbReference type="FunFam" id="1.10.287.950:FF:000001">
    <property type="entry name" value="Methyl-accepting chemotaxis sensory transducer"/>
    <property type="match status" value="1"/>
</dbReference>
<keyword evidence="6" id="KW-0812">Transmembrane</keyword>
<reference evidence="9" key="1">
    <citation type="submission" date="2016-08" db="EMBL/GenBank/DDBJ databases">
        <authorList>
            <person name="Seilhamer J.J."/>
        </authorList>
    </citation>
    <scope>NUCLEOTIDE SEQUENCE</scope>
    <source>
        <strain evidence="9">86-1</strain>
    </source>
</reference>
<dbReference type="Pfam" id="PF00015">
    <property type="entry name" value="MCPsignal"/>
    <property type="match status" value="1"/>
</dbReference>
<keyword evidence="5" id="KW-0175">Coiled coil</keyword>
<dbReference type="InterPro" id="IPR003660">
    <property type="entry name" value="HAMP_dom"/>
</dbReference>
<feature type="domain" description="Methyl-accepting transducer" evidence="7">
    <location>
        <begin position="360"/>
        <end position="596"/>
    </location>
</feature>
<gene>
    <name evidence="9" type="ORF">KL86DES1_20964</name>
</gene>